<feature type="coiled-coil region" evidence="1">
    <location>
        <begin position="132"/>
        <end position="166"/>
    </location>
</feature>
<protein>
    <submittedName>
        <fullName evidence="3">Uncharacterized protein</fullName>
    </submittedName>
</protein>
<reference evidence="3 4" key="1">
    <citation type="journal article" date="2024" name="G3 (Bethesda)">
        <title>Genome assembly of Hibiscus sabdariffa L. provides insights into metabolisms of medicinal natural products.</title>
        <authorList>
            <person name="Kim T."/>
        </authorList>
    </citation>
    <scope>NUCLEOTIDE SEQUENCE [LARGE SCALE GENOMIC DNA]</scope>
    <source>
        <strain evidence="3">TK-2024</strain>
        <tissue evidence="3">Old leaves</tissue>
    </source>
</reference>
<organism evidence="3 4">
    <name type="scientific">Hibiscus sabdariffa</name>
    <name type="common">roselle</name>
    <dbReference type="NCBI Taxonomy" id="183260"/>
    <lineage>
        <taxon>Eukaryota</taxon>
        <taxon>Viridiplantae</taxon>
        <taxon>Streptophyta</taxon>
        <taxon>Embryophyta</taxon>
        <taxon>Tracheophyta</taxon>
        <taxon>Spermatophyta</taxon>
        <taxon>Magnoliopsida</taxon>
        <taxon>eudicotyledons</taxon>
        <taxon>Gunneridae</taxon>
        <taxon>Pentapetalae</taxon>
        <taxon>rosids</taxon>
        <taxon>malvids</taxon>
        <taxon>Malvales</taxon>
        <taxon>Malvaceae</taxon>
        <taxon>Malvoideae</taxon>
        <taxon>Hibiscus</taxon>
    </lineage>
</organism>
<feature type="region of interest" description="Disordered" evidence="2">
    <location>
        <begin position="79"/>
        <end position="123"/>
    </location>
</feature>
<evidence type="ECO:0000313" key="4">
    <source>
        <dbReference type="Proteomes" id="UP001396334"/>
    </source>
</evidence>
<accession>A0ABR2QYU2</accession>
<feature type="region of interest" description="Disordered" evidence="2">
    <location>
        <begin position="189"/>
        <end position="251"/>
    </location>
</feature>
<dbReference type="Proteomes" id="UP001396334">
    <property type="component" value="Unassembled WGS sequence"/>
</dbReference>
<dbReference type="EMBL" id="JBBPBN010000030">
    <property type="protein sequence ID" value="KAK9005793.1"/>
    <property type="molecule type" value="Genomic_DNA"/>
</dbReference>
<feature type="compositionally biased region" description="Pro residues" evidence="2">
    <location>
        <begin position="108"/>
        <end position="121"/>
    </location>
</feature>
<evidence type="ECO:0000313" key="3">
    <source>
        <dbReference type="EMBL" id="KAK9005793.1"/>
    </source>
</evidence>
<gene>
    <name evidence="3" type="ORF">V6N11_043213</name>
</gene>
<comment type="caution">
    <text evidence="3">The sequence shown here is derived from an EMBL/GenBank/DDBJ whole genome shotgun (WGS) entry which is preliminary data.</text>
</comment>
<feature type="compositionally biased region" description="Polar residues" evidence="2">
    <location>
        <begin position="84"/>
        <end position="94"/>
    </location>
</feature>
<proteinExistence type="predicted"/>
<keyword evidence="1" id="KW-0175">Coiled coil</keyword>
<name>A0ABR2QYU2_9ROSI</name>
<evidence type="ECO:0000256" key="2">
    <source>
        <dbReference type="SAM" id="MobiDB-lite"/>
    </source>
</evidence>
<keyword evidence="4" id="KW-1185">Reference proteome</keyword>
<evidence type="ECO:0000256" key="1">
    <source>
        <dbReference type="SAM" id="Coils"/>
    </source>
</evidence>
<sequence>MAANFWQFGTISEPNRRVHEVNTVSIENKLDQLTNIVNSLVAEKSRSFKACGICTQTDHPTDSCPSLQYETVNAIGNFPGPPQKSYNPYSNTYNPGWRDHPNLSYAPNPKPNFQPRPPQYQPPNKSTMEALLDQLVQSQTQTNSRMQEVEKQVSLLAQTMSRLDSQIQGKLPSQTEPNPKENVSAITLRSGTIVEPSVQKHKEKPMNSDSQEGDATAEGRVPIVEPKPLKSGSQEGDDATTKEGSPTLEPEHSLYVVQPPFPSILIKEDKHAEKKEIMDVEINLPILEVIQEMPRYAHFLKKLFANTRKLFGQEKVNLGEHVYAVLTRRLPPKFKDQDMFVITRTIHKISLKEVLSWTKLRCL</sequence>